<proteinExistence type="predicted"/>
<gene>
    <name evidence="2" type="ORF">A2Y67_01930</name>
</gene>
<keyword evidence="1" id="KW-1133">Transmembrane helix</keyword>
<dbReference type="EMBL" id="MHIA01000017">
    <property type="protein sequence ID" value="OGY42128.1"/>
    <property type="molecule type" value="Genomic_DNA"/>
</dbReference>
<dbReference type="AlphaFoldDB" id="A0A1G1XQ25"/>
<comment type="caution">
    <text evidence="2">The sequence shown here is derived from an EMBL/GenBank/DDBJ whole genome shotgun (WGS) entry which is preliminary data.</text>
</comment>
<protein>
    <recommendedName>
        <fullName evidence="4">DUF5673 domain-containing protein</fullName>
    </recommendedName>
</protein>
<keyword evidence="1" id="KW-0812">Transmembrane</keyword>
<sequence>MPENISNQIKIKKAAPGDVEIISEWSVPEYTEHRRNLNWYIIMIIIALGLIIYSIATANFLFALIIILAVFITFIREYSGMQQIKFSITDRGVMLGNQFFEYKKINNFYIIYEPPAVKKLFFDLKGIGPNLSIPLLDQNPILIRKMLLEYLEEDVEREQQNIDDQLETIFKL</sequence>
<evidence type="ECO:0000313" key="3">
    <source>
        <dbReference type="Proteomes" id="UP000176260"/>
    </source>
</evidence>
<name>A0A1G1XQ25_9BACT</name>
<evidence type="ECO:0000256" key="1">
    <source>
        <dbReference type="SAM" id="Phobius"/>
    </source>
</evidence>
<feature type="transmembrane region" description="Helical" evidence="1">
    <location>
        <begin position="61"/>
        <end position="78"/>
    </location>
</feature>
<evidence type="ECO:0008006" key="4">
    <source>
        <dbReference type="Google" id="ProtNLM"/>
    </source>
</evidence>
<accession>A0A1G1XQ25</accession>
<reference evidence="2 3" key="1">
    <citation type="journal article" date="2016" name="Nat. Commun.">
        <title>Thousands of microbial genomes shed light on interconnected biogeochemical processes in an aquifer system.</title>
        <authorList>
            <person name="Anantharaman K."/>
            <person name="Brown C.T."/>
            <person name="Hug L.A."/>
            <person name="Sharon I."/>
            <person name="Castelle C.J."/>
            <person name="Probst A.J."/>
            <person name="Thomas B.C."/>
            <person name="Singh A."/>
            <person name="Wilkins M.J."/>
            <person name="Karaoz U."/>
            <person name="Brodie E.L."/>
            <person name="Williams K.H."/>
            <person name="Hubbard S.S."/>
            <person name="Banfield J.F."/>
        </authorList>
    </citation>
    <scope>NUCLEOTIDE SEQUENCE [LARGE SCALE GENOMIC DNA]</scope>
</reference>
<keyword evidence="1" id="KW-0472">Membrane</keyword>
<evidence type="ECO:0000313" key="2">
    <source>
        <dbReference type="EMBL" id="OGY42128.1"/>
    </source>
</evidence>
<dbReference type="Proteomes" id="UP000176260">
    <property type="component" value="Unassembled WGS sequence"/>
</dbReference>
<organism evidence="2 3">
    <name type="scientific">Candidatus Buchananbacteria bacterium RBG_13_39_9</name>
    <dbReference type="NCBI Taxonomy" id="1797531"/>
    <lineage>
        <taxon>Bacteria</taxon>
        <taxon>Candidatus Buchananiibacteriota</taxon>
    </lineage>
</organism>
<feature type="transmembrane region" description="Helical" evidence="1">
    <location>
        <begin position="37"/>
        <end position="55"/>
    </location>
</feature>